<organism evidence="3 4">
    <name type="scientific">Plesiocystis pacifica SIR-1</name>
    <dbReference type="NCBI Taxonomy" id="391625"/>
    <lineage>
        <taxon>Bacteria</taxon>
        <taxon>Pseudomonadati</taxon>
        <taxon>Myxococcota</taxon>
        <taxon>Polyangia</taxon>
        <taxon>Nannocystales</taxon>
        <taxon>Nannocystaceae</taxon>
        <taxon>Plesiocystis</taxon>
    </lineage>
</organism>
<keyword evidence="4" id="KW-1185">Reference proteome</keyword>
<proteinExistence type="predicted"/>
<dbReference type="Gene3D" id="2.60.120.10">
    <property type="entry name" value="Jelly Rolls"/>
    <property type="match status" value="1"/>
</dbReference>
<dbReference type="CDD" id="cd00038">
    <property type="entry name" value="CAP_ED"/>
    <property type="match status" value="1"/>
</dbReference>
<dbReference type="InterPro" id="IPR018490">
    <property type="entry name" value="cNMP-bd_dom_sf"/>
</dbReference>
<dbReference type="SMART" id="SM00100">
    <property type="entry name" value="cNMP"/>
    <property type="match status" value="1"/>
</dbReference>
<dbReference type="InterPro" id="IPR014710">
    <property type="entry name" value="RmlC-like_jellyroll"/>
</dbReference>
<dbReference type="Proteomes" id="UP000005801">
    <property type="component" value="Unassembled WGS sequence"/>
</dbReference>
<dbReference type="PROSITE" id="PS51746">
    <property type="entry name" value="PPM_2"/>
    <property type="match status" value="1"/>
</dbReference>
<dbReference type="InterPro" id="IPR000595">
    <property type="entry name" value="cNMP-bd_dom"/>
</dbReference>
<dbReference type="GO" id="GO:0004722">
    <property type="term" value="F:protein serine/threonine phosphatase activity"/>
    <property type="evidence" value="ECO:0007669"/>
    <property type="project" value="InterPro"/>
</dbReference>
<dbReference type="SMART" id="SM00332">
    <property type="entry name" value="PP2Cc"/>
    <property type="match status" value="1"/>
</dbReference>
<dbReference type="CDD" id="cd00143">
    <property type="entry name" value="PP2Cc"/>
    <property type="match status" value="1"/>
</dbReference>
<dbReference type="Pfam" id="PF13672">
    <property type="entry name" value="PP2C_2"/>
    <property type="match status" value="1"/>
</dbReference>
<dbReference type="OrthoDB" id="5496340at2"/>
<dbReference type="SUPFAM" id="SSF51206">
    <property type="entry name" value="cAMP-binding domain-like"/>
    <property type="match status" value="1"/>
</dbReference>
<dbReference type="Pfam" id="PF00027">
    <property type="entry name" value="cNMP_binding"/>
    <property type="match status" value="1"/>
</dbReference>
<dbReference type="AlphaFoldDB" id="A6GC59"/>
<dbReference type="PANTHER" id="PTHR47992">
    <property type="entry name" value="PROTEIN PHOSPHATASE"/>
    <property type="match status" value="1"/>
</dbReference>
<dbReference type="EMBL" id="ABCS01000063">
    <property type="protein sequence ID" value="EDM76508.1"/>
    <property type="molecule type" value="Genomic_DNA"/>
</dbReference>
<dbReference type="InterPro" id="IPR015655">
    <property type="entry name" value="PP2C"/>
</dbReference>
<dbReference type="RefSeq" id="WP_006974300.1">
    <property type="nucleotide sequence ID" value="NZ_ABCS01000063.1"/>
</dbReference>
<dbReference type="InterPro" id="IPR036457">
    <property type="entry name" value="PPM-type-like_dom_sf"/>
</dbReference>
<reference evidence="3 4" key="1">
    <citation type="submission" date="2007-06" db="EMBL/GenBank/DDBJ databases">
        <authorList>
            <person name="Shimkets L."/>
            <person name="Ferriera S."/>
            <person name="Johnson J."/>
            <person name="Kravitz S."/>
            <person name="Beeson K."/>
            <person name="Sutton G."/>
            <person name="Rogers Y.-H."/>
            <person name="Friedman R."/>
            <person name="Frazier M."/>
            <person name="Venter J.C."/>
        </authorList>
    </citation>
    <scope>NUCLEOTIDE SEQUENCE [LARGE SCALE GENOMIC DNA]</scope>
    <source>
        <strain evidence="3 4">SIR-1</strain>
    </source>
</reference>
<dbReference type="SUPFAM" id="SSF81606">
    <property type="entry name" value="PP2C-like"/>
    <property type="match status" value="1"/>
</dbReference>
<sequence>MTKATSNGRTDVGRVRGNNEDSLLLLDELGFYAVADGVGGRAAGEVASRLAVDSAAEFIRAWRANPELSLVEAAQGAVEAACRAVYQRAESSPRLRGMLSTLTLVVIDEDSAAMAHVGDSRLYLVRDGRVDQLSTDHTLAAEFARRGLIDRGEVESHTFAHTLTRTVGEQPLVVVDTLEFELVHGDVLVLTTDGVNPVMREPQWVLARLDQGGRLADQLIEAANAAGGRDNSSVVVVRPRGVKLSARSAADYLRAAEPFSRLSTAGMLSLVSAGQVRKVANDEVVFEEGGRVDRMVVVLEGKLGWTVGESSRRLGPGECMGISALFQPATCPGTLIGHGKAQILVLDGRQLGRIIRRRPRLGSAVMRGLSVTLAELVQTRGDEPLSARGF</sequence>
<accession>A6GC59</accession>
<dbReference type="PROSITE" id="PS50042">
    <property type="entry name" value="CNMP_BINDING_3"/>
    <property type="match status" value="1"/>
</dbReference>
<dbReference type="eggNOG" id="COG0631">
    <property type="taxonomic scope" value="Bacteria"/>
</dbReference>
<dbReference type="Gene3D" id="3.60.40.10">
    <property type="entry name" value="PPM-type phosphatase domain"/>
    <property type="match status" value="1"/>
</dbReference>
<dbReference type="STRING" id="391625.PPSIR1_23174"/>
<gene>
    <name evidence="3" type="ORF">PPSIR1_23174</name>
</gene>
<dbReference type="InterPro" id="IPR001932">
    <property type="entry name" value="PPM-type_phosphatase-like_dom"/>
</dbReference>
<evidence type="ECO:0000313" key="4">
    <source>
        <dbReference type="Proteomes" id="UP000005801"/>
    </source>
</evidence>
<dbReference type="SMART" id="SM00331">
    <property type="entry name" value="PP2C_SIG"/>
    <property type="match status" value="1"/>
</dbReference>
<name>A6GC59_9BACT</name>
<protein>
    <submittedName>
        <fullName evidence="3">Serine/threonine phosphatase</fullName>
    </submittedName>
</protein>
<evidence type="ECO:0000313" key="3">
    <source>
        <dbReference type="EMBL" id="EDM76508.1"/>
    </source>
</evidence>
<feature type="domain" description="Cyclic nucleotide-binding" evidence="1">
    <location>
        <begin position="258"/>
        <end position="355"/>
    </location>
</feature>
<evidence type="ECO:0000259" key="2">
    <source>
        <dbReference type="PROSITE" id="PS51746"/>
    </source>
</evidence>
<feature type="domain" description="PPM-type phosphatase" evidence="2">
    <location>
        <begin position="5"/>
        <end position="239"/>
    </location>
</feature>
<comment type="caution">
    <text evidence="3">The sequence shown here is derived from an EMBL/GenBank/DDBJ whole genome shotgun (WGS) entry which is preliminary data.</text>
</comment>
<evidence type="ECO:0000259" key="1">
    <source>
        <dbReference type="PROSITE" id="PS50042"/>
    </source>
</evidence>